<evidence type="ECO:0000256" key="7">
    <source>
        <dbReference type="ARBA" id="ARBA00023237"/>
    </source>
</evidence>
<dbReference type="EMBL" id="LZNA01000007">
    <property type="protein sequence ID" value="OBX84232.1"/>
    <property type="molecule type" value="Genomic_DNA"/>
</dbReference>
<dbReference type="PANTHER" id="PTHR30026:SF20">
    <property type="entry name" value="OUTER MEMBRANE PROTEIN TOLC"/>
    <property type="match status" value="1"/>
</dbReference>
<dbReference type="InterPro" id="IPR051906">
    <property type="entry name" value="TolC-like"/>
</dbReference>
<sequence>MILRQNKLSYRILTLILITGLSPVLSAQTIELSESTATNTPSTNTSPTLLELQQATISQNPELKVRYASSDSAKSNIDIAKTAWYPSISANIGKTYGRGEDTFKGTNVALSKVNESGKIGFNITQNLYDPTMKLNIEQAKLSYKASEYALSQTYDDLTNRTVSLFLDILANQAQIDLLDGQQTAVDAQKIQAQRSFDVGTVSITDVREAEAKADKIAAQRATLYWQLQAKQNELAVLTGGLTINPADYRSSTKILPDLQAEEIGQWQASITDQNMAVQQALVEYQLAKLDTKKQDYQYYPKVQLVVDNNRNLKPFTDAGLKTYSSNKSEWSAGIQLNMNLYNTNTNSAQASKTRAEENLKYQNFLVAKQKQSVELNRTFYQILASIAEYQGLYAADQSARTALSANQLGYQVGMRTNVDVLEAQTKVYEANRDKLIAWYDSWKNYIKLNQIAGTLTPQQLMQIDSLLRQSKRELDNINNPAAAPTSVMPTPQHKKAAVTSG</sequence>
<dbReference type="Gene3D" id="1.20.1600.10">
    <property type="entry name" value="Outer membrane efflux proteins (OEP)"/>
    <property type="match status" value="1"/>
</dbReference>
<dbReference type="Proteomes" id="UP000092616">
    <property type="component" value="Unassembled WGS sequence"/>
</dbReference>
<evidence type="ECO:0000256" key="6">
    <source>
        <dbReference type="ARBA" id="ARBA00023136"/>
    </source>
</evidence>
<keyword evidence="7" id="KW-0998">Cell outer membrane</keyword>
<comment type="similarity">
    <text evidence="2">Belongs to the outer membrane factor (OMF) (TC 1.B.17) family.</text>
</comment>
<feature type="compositionally biased region" description="Basic residues" evidence="8">
    <location>
        <begin position="492"/>
        <end position="501"/>
    </location>
</feature>
<feature type="region of interest" description="Disordered" evidence="8">
    <location>
        <begin position="478"/>
        <end position="501"/>
    </location>
</feature>
<keyword evidence="5" id="KW-0812">Transmembrane</keyword>
<dbReference type="SUPFAM" id="SSF56954">
    <property type="entry name" value="Outer membrane efflux proteins (OEP)"/>
    <property type="match status" value="1"/>
</dbReference>
<protein>
    <recommendedName>
        <fullName evidence="11">Outer membrane protein tolC</fullName>
    </recommendedName>
</protein>
<evidence type="ECO:0000256" key="8">
    <source>
        <dbReference type="SAM" id="MobiDB-lite"/>
    </source>
</evidence>
<dbReference type="InterPro" id="IPR003423">
    <property type="entry name" value="OMP_efflux"/>
</dbReference>
<dbReference type="GO" id="GO:0015562">
    <property type="term" value="F:efflux transmembrane transporter activity"/>
    <property type="evidence" value="ECO:0007669"/>
    <property type="project" value="InterPro"/>
</dbReference>
<evidence type="ECO:0000256" key="1">
    <source>
        <dbReference type="ARBA" id="ARBA00004442"/>
    </source>
</evidence>
<proteinExistence type="inferred from homology"/>
<dbReference type="Pfam" id="PF02321">
    <property type="entry name" value="OEP"/>
    <property type="match status" value="2"/>
</dbReference>
<comment type="subcellular location">
    <subcellularLocation>
        <location evidence="1">Cell outer membrane</location>
    </subcellularLocation>
</comment>
<keyword evidence="10" id="KW-1185">Reference proteome</keyword>
<evidence type="ECO:0000256" key="5">
    <source>
        <dbReference type="ARBA" id="ARBA00022692"/>
    </source>
</evidence>
<evidence type="ECO:0000313" key="9">
    <source>
        <dbReference type="EMBL" id="OBX84232.1"/>
    </source>
</evidence>
<accession>A0A1B8QKY1</accession>
<dbReference type="PANTHER" id="PTHR30026">
    <property type="entry name" value="OUTER MEMBRANE PROTEIN TOLC"/>
    <property type="match status" value="1"/>
</dbReference>
<dbReference type="GO" id="GO:0009279">
    <property type="term" value="C:cell outer membrane"/>
    <property type="evidence" value="ECO:0007669"/>
    <property type="project" value="UniProtKB-SubCell"/>
</dbReference>
<keyword evidence="4" id="KW-1134">Transmembrane beta strand</keyword>
<keyword evidence="3" id="KW-0813">Transport</keyword>
<evidence type="ECO:0000313" key="10">
    <source>
        <dbReference type="Proteomes" id="UP000092616"/>
    </source>
</evidence>
<evidence type="ECO:0000256" key="2">
    <source>
        <dbReference type="ARBA" id="ARBA00007613"/>
    </source>
</evidence>
<organism evidence="9 10">
    <name type="scientific">Faucicola atlantae</name>
    <dbReference type="NCBI Taxonomy" id="34059"/>
    <lineage>
        <taxon>Bacteria</taxon>
        <taxon>Pseudomonadati</taxon>
        <taxon>Pseudomonadota</taxon>
        <taxon>Gammaproteobacteria</taxon>
        <taxon>Moraxellales</taxon>
        <taxon>Moraxellaceae</taxon>
        <taxon>Faucicola</taxon>
    </lineage>
</organism>
<comment type="caution">
    <text evidence="9">The sequence shown here is derived from an EMBL/GenBank/DDBJ whole genome shotgun (WGS) entry which is preliminary data.</text>
</comment>
<reference evidence="9 10" key="1">
    <citation type="submission" date="2016-06" db="EMBL/GenBank/DDBJ databases">
        <title>Draft genome of Moraxella atlantae CCUG 59586.</title>
        <authorList>
            <person name="Salva-Serra F."/>
            <person name="Engstrom-Jakobsson H."/>
            <person name="Thorell K."/>
            <person name="Gonzales-Siles L."/>
            <person name="Karlsson R."/>
            <person name="Boulund F."/>
            <person name="Engstrand L."/>
            <person name="Kristiansson E."/>
            <person name="Moore E."/>
        </authorList>
    </citation>
    <scope>NUCLEOTIDE SEQUENCE [LARGE SCALE GENOMIC DNA]</scope>
    <source>
        <strain evidence="9 10">CCUG 59586</strain>
    </source>
</reference>
<gene>
    <name evidence="9" type="ORF">A9306_03595</name>
</gene>
<dbReference type="GO" id="GO:1990281">
    <property type="term" value="C:efflux pump complex"/>
    <property type="evidence" value="ECO:0007669"/>
    <property type="project" value="TreeGrafter"/>
</dbReference>
<dbReference type="AlphaFoldDB" id="A0A1B8QKY1"/>
<keyword evidence="6" id="KW-0472">Membrane</keyword>
<evidence type="ECO:0008006" key="11">
    <source>
        <dbReference type="Google" id="ProtNLM"/>
    </source>
</evidence>
<evidence type="ECO:0000256" key="3">
    <source>
        <dbReference type="ARBA" id="ARBA00022448"/>
    </source>
</evidence>
<evidence type="ECO:0000256" key="4">
    <source>
        <dbReference type="ARBA" id="ARBA00022452"/>
    </source>
</evidence>
<dbReference type="GO" id="GO:0015288">
    <property type="term" value="F:porin activity"/>
    <property type="evidence" value="ECO:0007669"/>
    <property type="project" value="TreeGrafter"/>
</dbReference>
<name>A0A1B8QKY1_9GAMM</name>